<feature type="domain" description="Metallo-beta-lactamase" evidence="18">
    <location>
        <begin position="35"/>
        <end position="207"/>
    </location>
</feature>
<dbReference type="SMART" id="SM00849">
    <property type="entry name" value="Lactamase_B"/>
    <property type="match status" value="1"/>
</dbReference>
<evidence type="ECO:0000256" key="6">
    <source>
        <dbReference type="ARBA" id="ARBA00005159"/>
    </source>
</evidence>
<dbReference type="Pfam" id="PF02283">
    <property type="entry name" value="CobU"/>
    <property type="match status" value="1"/>
</dbReference>
<dbReference type="InterPro" id="IPR036866">
    <property type="entry name" value="RibonucZ/Hydroxyglut_hydro"/>
</dbReference>
<keyword evidence="15" id="KW-0342">GTP-binding</keyword>
<keyword evidence="14" id="KW-0067">ATP-binding</keyword>
<dbReference type="GO" id="GO:0043752">
    <property type="term" value="F:adenosylcobinamide kinase activity"/>
    <property type="evidence" value="ECO:0007669"/>
    <property type="project" value="UniProtKB-EC"/>
</dbReference>
<dbReference type="CDD" id="cd00544">
    <property type="entry name" value="CobU"/>
    <property type="match status" value="1"/>
</dbReference>
<dbReference type="InterPro" id="IPR001279">
    <property type="entry name" value="Metallo-B-lactamas"/>
</dbReference>
<evidence type="ECO:0000256" key="3">
    <source>
        <dbReference type="ARBA" id="ARBA00001522"/>
    </source>
</evidence>
<evidence type="ECO:0000256" key="5">
    <source>
        <dbReference type="ARBA" id="ARBA00004692"/>
    </source>
</evidence>
<evidence type="ECO:0000256" key="7">
    <source>
        <dbReference type="ARBA" id="ARBA00007490"/>
    </source>
</evidence>
<dbReference type="Proteomes" id="UP001275440">
    <property type="component" value="Unassembled WGS sequence"/>
</dbReference>
<keyword evidence="10" id="KW-0169">Cobalamin biosynthesis</keyword>
<accession>A0ABU3WK87</accession>
<evidence type="ECO:0000256" key="16">
    <source>
        <dbReference type="ARBA" id="ARBA00029570"/>
    </source>
</evidence>
<keyword evidence="11 19" id="KW-0808">Transferase</keyword>
<evidence type="ECO:0000256" key="8">
    <source>
        <dbReference type="ARBA" id="ARBA00012016"/>
    </source>
</evidence>
<dbReference type="EC" id="2.7.1.156" evidence="8"/>
<evidence type="ECO:0000259" key="18">
    <source>
        <dbReference type="SMART" id="SM00849"/>
    </source>
</evidence>
<comment type="pathway">
    <text evidence="5">Cofactor biosynthesis; adenosylcobalamin biosynthesis; adenosylcobalamin from cob(II)yrinate a,c-diamide: step 6/7.</text>
</comment>
<evidence type="ECO:0000256" key="1">
    <source>
        <dbReference type="ARBA" id="ARBA00000312"/>
    </source>
</evidence>
<dbReference type="EMBL" id="WBMO01000001">
    <property type="protein sequence ID" value="MDV2474402.1"/>
    <property type="molecule type" value="Genomic_DNA"/>
</dbReference>
<evidence type="ECO:0000256" key="15">
    <source>
        <dbReference type="ARBA" id="ARBA00023134"/>
    </source>
</evidence>
<evidence type="ECO:0000313" key="19">
    <source>
        <dbReference type="EMBL" id="MDV2474402.1"/>
    </source>
</evidence>
<reference evidence="19 20" key="1">
    <citation type="submission" date="2019-10" db="EMBL/GenBank/DDBJ databases">
        <title>Draft Genome Assembly of Rhodococcus zopfii DSM44189.</title>
        <authorList>
            <person name="Sutton J.M."/>
            <person name="Akob D.M."/>
            <person name="Bushman T.J."/>
        </authorList>
    </citation>
    <scope>NUCLEOTIDE SEQUENCE [LARGE SCALE GENOMIC DNA]</scope>
    <source>
        <strain evidence="19 20">DSM 44189</strain>
    </source>
</reference>
<dbReference type="PANTHER" id="PTHR34848">
    <property type="match status" value="1"/>
</dbReference>
<comment type="function">
    <text evidence="4">Catalyzes ATP-dependent phosphorylation of adenosylcobinamide and addition of GMP to adenosylcobinamide phosphate.</text>
</comment>
<keyword evidence="20" id="KW-1185">Reference proteome</keyword>
<evidence type="ECO:0000313" key="20">
    <source>
        <dbReference type="Proteomes" id="UP001275440"/>
    </source>
</evidence>
<dbReference type="SUPFAM" id="SSF56281">
    <property type="entry name" value="Metallo-hydrolase/oxidoreductase"/>
    <property type="match status" value="1"/>
</dbReference>
<dbReference type="NCBIfam" id="NF004469">
    <property type="entry name" value="PRK05800.1"/>
    <property type="match status" value="1"/>
</dbReference>
<gene>
    <name evidence="19" type="primary">cobU</name>
    <name evidence="19" type="ORF">F8M49_01395</name>
</gene>
<evidence type="ECO:0000256" key="11">
    <source>
        <dbReference type="ARBA" id="ARBA00022679"/>
    </source>
</evidence>
<evidence type="ECO:0000256" key="13">
    <source>
        <dbReference type="ARBA" id="ARBA00022777"/>
    </source>
</evidence>
<dbReference type="PANTHER" id="PTHR34848:SF1">
    <property type="entry name" value="BIFUNCTIONAL ADENOSYLCOBALAMIN BIOSYNTHESIS PROTEIN COBU"/>
    <property type="match status" value="1"/>
</dbReference>
<evidence type="ECO:0000256" key="4">
    <source>
        <dbReference type="ARBA" id="ARBA00003889"/>
    </source>
</evidence>
<comment type="similarity">
    <text evidence="7">Belongs to the CobU/CobP family.</text>
</comment>
<evidence type="ECO:0000256" key="2">
    <source>
        <dbReference type="ARBA" id="ARBA00000711"/>
    </source>
</evidence>
<evidence type="ECO:0000256" key="9">
    <source>
        <dbReference type="ARBA" id="ARBA00012523"/>
    </source>
</evidence>
<keyword evidence="13 19" id="KW-0418">Kinase</keyword>
<comment type="pathway">
    <text evidence="6">Cofactor biosynthesis; adenosylcobalamin biosynthesis; adenosylcobalamin from cob(II)yrinate a,c-diamide: step 5/7.</text>
</comment>
<evidence type="ECO:0000256" key="14">
    <source>
        <dbReference type="ARBA" id="ARBA00022840"/>
    </source>
</evidence>
<comment type="caution">
    <text evidence="19">The sequence shown here is derived from an EMBL/GenBank/DDBJ whole genome shotgun (WGS) entry which is preliminary data.</text>
</comment>
<dbReference type="Gene3D" id="3.40.50.300">
    <property type="entry name" value="P-loop containing nucleotide triphosphate hydrolases"/>
    <property type="match status" value="1"/>
</dbReference>
<dbReference type="EC" id="2.7.7.62" evidence="9"/>
<keyword evidence="19" id="KW-0548">Nucleotidyltransferase</keyword>
<protein>
    <recommendedName>
        <fullName evidence="16">Adenosylcobinamide kinase</fullName>
        <ecNumber evidence="8">2.7.1.156</ecNumber>
        <ecNumber evidence="9">2.7.7.62</ecNumber>
    </recommendedName>
    <alternativeName>
        <fullName evidence="17">Adenosylcobinamide-phosphate guanylyltransferase</fullName>
    </alternativeName>
</protein>
<dbReference type="GO" id="GO:0008820">
    <property type="term" value="F:cobinamide phosphate guanylyltransferase activity"/>
    <property type="evidence" value="ECO:0007669"/>
    <property type="project" value="UniProtKB-EC"/>
</dbReference>
<organism evidence="19 20">
    <name type="scientific">Rhodococcus zopfii</name>
    <dbReference type="NCBI Taxonomy" id="43772"/>
    <lineage>
        <taxon>Bacteria</taxon>
        <taxon>Bacillati</taxon>
        <taxon>Actinomycetota</taxon>
        <taxon>Actinomycetes</taxon>
        <taxon>Mycobacteriales</taxon>
        <taxon>Nocardiaceae</taxon>
        <taxon>Rhodococcus</taxon>
    </lineage>
</organism>
<dbReference type="SUPFAM" id="SSF52540">
    <property type="entry name" value="P-loop containing nucleoside triphosphate hydrolases"/>
    <property type="match status" value="1"/>
</dbReference>
<dbReference type="InterPro" id="IPR003203">
    <property type="entry name" value="CobU/CobP"/>
</dbReference>
<evidence type="ECO:0000256" key="12">
    <source>
        <dbReference type="ARBA" id="ARBA00022741"/>
    </source>
</evidence>
<evidence type="ECO:0000256" key="17">
    <source>
        <dbReference type="ARBA" id="ARBA00030571"/>
    </source>
</evidence>
<dbReference type="Gene3D" id="3.60.15.10">
    <property type="entry name" value="Ribonuclease Z/Hydroxyacylglutathione hydrolase-like"/>
    <property type="match status" value="1"/>
</dbReference>
<dbReference type="Pfam" id="PF12706">
    <property type="entry name" value="Lactamase_B_2"/>
    <property type="match status" value="1"/>
</dbReference>
<name>A0ABU3WK87_9NOCA</name>
<comment type="catalytic activity">
    <reaction evidence="2">
        <text>adenosylcob(III)inamide phosphate + GTP + H(+) = adenosylcob(III)inamide-GDP + diphosphate</text>
        <dbReference type="Rhea" id="RHEA:22712"/>
        <dbReference type="ChEBI" id="CHEBI:15378"/>
        <dbReference type="ChEBI" id="CHEBI:33019"/>
        <dbReference type="ChEBI" id="CHEBI:37565"/>
        <dbReference type="ChEBI" id="CHEBI:58502"/>
        <dbReference type="ChEBI" id="CHEBI:60487"/>
        <dbReference type="EC" id="2.7.7.62"/>
    </reaction>
</comment>
<sequence length="449" mass="47600">MELLLLGTGAADGWPNPFCTCASCDDAVRRGEIRGQTAALIDDDVLMLDCGPEAPRAALRHGRNLARVRHILLTHAHADHLGPQALLFRSWVAAGFTVDVVGPAAAVDACRDWVGPDDPVRFVPVAAGDVLTVGDYRVGVLGARHKVFEDGDAVLYDVTGPDGARILWACDTGPLPDAWFDDVADAAFDAVFLEETFGDRSDLSAGHHTLAAFADTVAALRACGAVVDATDVVAVHLGHHNPPIAQVRRRLSGCGARVGNDGEVVRVGASGCEYGTGQRTLILGGVRSGKSRYAEELLDAYPTVTYVATGGTREGDAEWAERVALHRDRRPESWSTVETSDVAQVLRSATEPLLVDCLGTWLTARLDLHEVWTGGDLAAVEQDVEELLTAWANCAVPVVAVSNEVGSGVVPASASGRLFRDQLGRLNARVAEISDSVSIVVAGIPMRLR</sequence>
<evidence type="ECO:0000256" key="10">
    <source>
        <dbReference type="ARBA" id="ARBA00022573"/>
    </source>
</evidence>
<comment type="catalytic activity">
    <reaction evidence="3">
        <text>adenosylcob(III)inamide + GTP = adenosylcob(III)inamide phosphate + GDP + H(+)</text>
        <dbReference type="Rhea" id="RHEA:15765"/>
        <dbReference type="ChEBI" id="CHEBI:2480"/>
        <dbReference type="ChEBI" id="CHEBI:15378"/>
        <dbReference type="ChEBI" id="CHEBI:37565"/>
        <dbReference type="ChEBI" id="CHEBI:58189"/>
        <dbReference type="ChEBI" id="CHEBI:58502"/>
        <dbReference type="EC" id="2.7.1.156"/>
    </reaction>
</comment>
<keyword evidence="12" id="KW-0547">Nucleotide-binding</keyword>
<dbReference type="InterPro" id="IPR027417">
    <property type="entry name" value="P-loop_NTPase"/>
</dbReference>
<proteinExistence type="inferred from homology"/>
<comment type="catalytic activity">
    <reaction evidence="1">
        <text>adenosylcob(III)inamide + ATP = adenosylcob(III)inamide phosphate + ADP + H(+)</text>
        <dbReference type="Rhea" id="RHEA:15769"/>
        <dbReference type="ChEBI" id="CHEBI:2480"/>
        <dbReference type="ChEBI" id="CHEBI:15378"/>
        <dbReference type="ChEBI" id="CHEBI:30616"/>
        <dbReference type="ChEBI" id="CHEBI:58502"/>
        <dbReference type="ChEBI" id="CHEBI:456216"/>
        <dbReference type="EC" id="2.7.1.156"/>
    </reaction>
</comment>